<accession>A0A514BVI7</accession>
<dbReference type="InterPro" id="IPR011050">
    <property type="entry name" value="Pectin_lyase_fold/virulence"/>
</dbReference>
<dbReference type="InterPro" id="IPR006626">
    <property type="entry name" value="PbH1"/>
</dbReference>
<evidence type="ECO:0000256" key="1">
    <source>
        <dbReference type="SAM" id="SignalP"/>
    </source>
</evidence>
<dbReference type="Proteomes" id="UP000317199">
    <property type="component" value="Chromosome"/>
</dbReference>
<feature type="signal peptide" evidence="1">
    <location>
        <begin position="1"/>
        <end position="27"/>
    </location>
</feature>
<dbReference type="Gene3D" id="2.160.20.10">
    <property type="entry name" value="Single-stranded right-handed beta-helix, Pectin lyase-like"/>
    <property type="match status" value="1"/>
</dbReference>
<dbReference type="AlphaFoldDB" id="A0A514BVI7"/>
<gene>
    <name evidence="2" type="ORF">FKV23_15910</name>
</gene>
<sequence>MFPVFLTVLPIAIAALLVFSPVHRAHAAGSYGNCTGFIDSLPATIGTQGTWCLRKDLSTGMSSGNAITVNANNVTLDCNGFKIGGLAAGVGTNANGIRADNRFNLTVRRCNVRGFRAGIHTSGGGGHLIEHNRLDGNTLVGLAIQSSASRISSNHVIDTGGSTATTGFAEGVFATSGVDIVDNTVSGVLPTPNGSGIGWAYGIYANSNDGGTITGNRVRGLVPAGAGAARGIYDLQAGRAIVRGNDVQGNGGSGSVGVHCSNNKGTARDNLIAGFETGIQNCLASGNTVNGN</sequence>
<evidence type="ECO:0000313" key="2">
    <source>
        <dbReference type="EMBL" id="QDH71411.1"/>
    </source>
</evidence>
<organism evidence="2 3">
    <name type="scientific">Marilutibacter alkalisoli</name>
    <dbReference type="NCBI Taxonomy" id="2591633"/>
    <lineage>
        <taxon>Bacteria</taxon>
        <taxon>Pseudomonadati</taxon>
        <taxon>Pseudomonadota</taxon>
        <taxon>Gammaproteobacteria</taxon>
        <taxon>Lysobacterales</taxon>
        <taxon>Lysobacteraceae</taxon>
        <taxon>Marilutibacter</taxon>
    </lineage>
</organism>
<dbReference type="KEGG" id="lyj:FKV23_15910"/>
<keyword evidence="3" id="KW-1185">Reference proteome</keyword>
<dbReference type="OrthoDB" id="6029529at2"/>
<dbReference type="InterPro" id="IPR012334">
    <property type="entry name" value="Pectin_lyas_fold"/>
</dbReference>
<keyword evidence="1" id="KW-0732">Signal</keyword>
<dbReference type="SUPFAM" id="SSF51126">
    <property type="entry name" value="Pectin lyase-like"/>
    <property type="match status" value="1"/>
</dbReference>
<dbReference type="EMBL" id="CP041242">
    <property type="protein sequence ID" value="QDH71411.1"/>
    <property type="molecule type" value="Genomic_DNA"/>
</dbReference>
<feature type="chain" id="PRO_5022013670" evidence="1">
    <location>
        <begin position="28"/>
        <end position="292"/>
    </location>
</feature>
<protein>
    <submittedName>
        <fullName evidence="2">Uncharacterized protein</fullName>
    </submittedName>
</protein>
<name>A0A514BVI7_9GAMM</name>
<dbReference type="SMART" id="SM00710">
    <property type="entry name" value="PbH1"/>
    <property type="match status" value="5"/>
</dbReference>
<proteinExistence type="predicted"/>
<reference evidence="2 3" key="1">
    <citation type="submission" date="2019-06" db="EMBL/GenBank/DDBJ databases">
        <title>Lysobacter alkalisoli sp. nov. isolated from saline-alkali soil.</title>
        <authorList>
            <person name="Sun J.-Q."/>
            <person name="Xu L."/>
        </authorList>
    </citation>
    <scope>NUCLEOTIDE SEQUENCE [LARGE SCALE GENOMIC DNA]</scope>
    <source>
        <strain evidence="2 3">SJ-36</strain>
    </source>
</reference>
<evidence type="ECO:0000313" key="3">
    <source>
        <dbReference type="Proteomes" id="UP000317199"/>
    </source>
</evidence>